<dbReference type="GO" id="GO:0035435">
    <property type="term" value="P:phosphate ion transmembrane transport"/>
    <property type="evidence" value="ECO:0007669"/>
    <property type="project" value="InterPro"/>
</dbReference>
<gene>
    <name evidence="11" type="ordered locus">Spiaf_0638</name>
</gene>
<dbReference type="PATRIC" id="fig|889378.3.peg.649"/>
<dbReference type="InterPro" id="IPR005672">
    <property type="entry name" value="Phosphate_PstA"/>
</dbReference>
<evidence type="ECO:0000256" key="2">
    <source>
        <dbReference type="ARBA" id="ARBA00007069"/>
    </source>
</evidence>
<keyword evidence="12" id="KW-1185">Reference proteome</keyword>
<dbReference type="RefSeq" id="WP_014454735.1">
    <property type="nucleotide sequence ID" value="NC_017098.1"/>
</dbReference>
<keyword evidence="7 9" id="KW-1133">Transmembrane helix</keyword>
<keyword evidence="4" id="KW-0813">Transport</keyword>
<evidence type="ECO:0000256" key="8">
    <source>
        <dbReference type="ARBA" id="ARBA00023136"/>
    </source>
</evidence>
<evidence type="ECO:0000259" key="10">
    <source>
        <dbReference type="PROSITE" id="PS50928"/>
    </source>
</evidence>
<feature type="transmembrane region" description="Helical" evidence="9">
    <location>
        <begin position="105"/>
        <end position="127"/>
    </location>
</feature>
<dbReference type="KEGG" id="sfc:Spiaf_0638"/>
<evidence type="ECO:0000313" key="11">
    <source>
        <dbReference type="EMBL" id="AFG36738.1"/>
    </source>
</evidence>
<dbReference type="GO" id="GO:0005886">
    <property type="term" value="C:plasma membrane"/>
    <property type="evidence" value="ECO:0007669"/>
    <property type="project" value="UniProtKB-SubCell"/>
</dbReference>
<keyword evidence="6 9" id="KW-0812">Transmembrane</keyword>
<name>H9UGU5_SPIAZ</name>
<feature type="transmembrane region" description="Helical" evidence="9">
    <location>
        <begin position="139"/>
        <end position="162"/>
    </location>
</feature>
<dbReference type="Pfam" id="PF00528">
    <property type="entry name" value="BPD_transp_1"/>
    <property type="match status" value="1"/>
</dbReference>
<dbReference type="HOGENOM" id="CLU_033621_2_2_12"/>
<feature type="transmembrane region" description="Helical" evidence="9">
    <location>
        <begin position="254"/>
        <end position="276"/>
    </location>
</feature>
<reference evidence="12" key="1">
    <citation type="journal article" date="2013" name="Stand. Genomic Sci.">
        <title>Complete genome sequence of the halophilic bacterium Spirochaeta africana type strain (Z-7692(T)) from the alkaline Lake Magadi in the East African Rift.</title>
        <authorList>
            <person name="Liolos K."/>
            <person name="Abt B."/>
            <person name="Scheuner C."/>
            <person name="Teshima H."/>
            <person name="Held B."/>
            <person name="Lapidus A."/>
            <person name="Nolan M."/>
            <person name="Lucas S."/>
            <person name="Deshpande S."/>
            <person name="Cheng J.F."/>
            <person name="Tapia R."/>
            <person name="Goodwin L.A."/>
            <person name="Pitluck S."/>
            <person name="Pagani I."/>
            <person name="Ivanova N."/>
            <person name="Mavromatis K."/>
            <person name="Mikhailova N."/>
            <person name="Huntemann M."/>
            <person name="Pati A."/>
            <person name="Chen A."/>
            <person name="Palaniappan K."/>
            <person name="Land M."/>
            <person name="Rohde M."/>
            <person name="Tindall B.J."/>
            <person name="Detter J.C."/>
            <person name="Goker M."/>
            <person name="Bristow J."/>
            <person name="Eisen J.A."/>
            <person name="Markowitz V."/>
            <person name="Hugenholtz P."/>
            <person name="Woyke T."/>
            <person name="Klenk H.P."/>
            <person name="Kyrpides N.C."/>
        </authorList>
    </citation>
    <scope>NUCLEOTIDE SEQUENCE</scope>
    <source>
        <strain evidence="12">ATCC 700263 / DSM 8902 / Z-7692</strain>
    </source>
</reference>
<evidence type="ECO:0000313" key="12">
    <source>
        <dbReference type="Proteomes" id="UP000007383"/>
    </source>
</evidence>
<dbReference type="GO" id="GO:0005315">
    <property type="term" value="F:phosphate transmembrane transporter activity"/>
    <property type="evidence" value="ECO:0007669"/>
    <property type="project" value="InterPro"/>
</dbReference>
<keyword evidence="8 9" id="KW-0472">Membrane</keyword>
<evidence type="ECO:0000256" key="6">
    <source>
        <dbReference type="ARBA" id="ARBA00022692"/>
    </source>
</evidence>
<dbReference type="SUPFAM" id="SSF161098">
    <property type="entry name" value="MetI-like"/>
    <property type="match status" value="1"/>
</dbReference>
<feature type="transmembrane region" description="Helical" evidence="9">
    <location>
        <begin position="16"/>
        <end position="44"/>
    </location>
</feature>
<evidence type="ECO:0000256" key="9">
    <source>
        <dbReference type="RuleBase" id="RU363043"/>
    </source>
</evidence>
<dbReference type="AlphaFoldDB" id="H9UGU5"/>
<dbReference type="OrthoDB" id="9807065at2"/>
<dbReference type="Proteomes" id="UP000007383">
    <property type="component" value="Chromosome"/>
</dbReference>
<feature type="transmembrane region" description="Helical" evidence="9">
    <location>
        <begin position="64"/>
        <end position="93"/>
    </location>
</feature>
<dbReference type="STRING" id="889378.Spiaf_0638"/>
<feature type="domain" description="ABC transmembrane type-1" evidence="10">
    <location>
        <begin position="68"/>
        <end position="273"/>
    </location>
</feature>
<organism evidence="11 12">
    <name type="scientific">Spirochaeta africana (strain ATCC 700263 / DSM 8902 / Z-7692)</name>
    <dbReference type="NCBI Taxonomy" id="889378"/>
    <lineage>
        <taxon>Bacteria</taxon>
        <taxon>Pseudomonadati</taxon>
        <taxon>Spirochaetota</taxon>
        <taxon>Spirochaetia</taxon>
        <taxon>Spirochaetales</taxon>
        <taxon>Spirochaetaceae</taxon>
        <taxon>Spirochaeta</taxon>
    </lineage>
</organism>
<protein>
    <recommendedName>
        <fullName evidence="3 9">Phosphate transport system permease protein PstA</fullName>
    </recommendedName>
</protein>
<evidence type="ECO:0000256" key="3">
    <source>
        <dbReference type="ARBA" id="ARBA00016864"/>
    </source>
</evidence>
<proteinExistence type="inferred from homology"/>
<dbReference type="eggNOG" id="COG0581">
    <property type="taxonomic scope" value="Bacteria"/>
</dbReference>
<evidence type="ECO:0000256" key="1">
    <source>
        <dbReference type="ARBA" id="ARBA00004651"/>
    </source>
</evidence>
<dbReference type="PANTHER" id="PTHR43470">
    <property type="entry name" value="PHOSPHATE TRANSPORT SYSTEM PERMEASE PROTEIN PSTA-RELATED"/>
    <property type="match status" value="1"/>
</dbReference>
<dbReference type="InterPro" id="IPR000515">
    <property type="entry name" value="MetI-like"/>
</dbReference>
<dbReference type="Gene3D" id="1.10.3720.10">
    <property type="entry name" value="MetI-like"/>
    <property type="match status" value="1"/>
</dbReference>
<dbReference type="PANTHER" id="PTHR43470:SF3">
    <property type="entry name" value="PHOSPHATE TRANSPORT SYSTEM PERMEASE PROTEIN PSTA-RELATED"/>
    <property type="match status" value="1"/>
</dbReference>
<dbReference type="PROSITE" id="PS50928">
    <property type="entry name" value="ABC_TM1"/>
    <property type="match status" value="1"/>
</dbReference>
<sequence>MYSPTDFRPDLRRRPVTLIACIGMGAAAVFAFGLPLVLAGYVALGVLRTELPPGMFTAGAEHSLLPMIATSVLLVGLTLLLAVPVGIAAAVYLSAYSRRGRLHRMVQLTVDTLAGIPPILYGLYGLFVFSRALGMRQSILAGACTLAVMILPVIIRSVEAALAAVPDGLRHGGRALGASGWQVLFRLLLPHAAPGILAAVLRSIARIIGEAAPVLLTVGVARNLPQGLLHSGRTLSVHLYFTAQEAVQPQEHGVVFVTAASLLLVTAAVHGAARLLRNRMNTRRGNDEA</sequence>
<dbReference type="CDD" id="cd06261">
    <property type="entry name" value="TM_PBP2"/>
    <property type="match status" value="1"/>
</dbReference>
<evidence type="ECO:0000256" key="7">
    <source>
        <dbReference type="ARBA" id="ARBA00022989"/>
    </source>
</evidence>
<comment type="similarity">
    <text evidence="2 9">Belongs to the binding-protein-dependent transport system permease family. CysTW subfamily.</text>
</comment>
<keyword evidence="5 9" id="KW-1003">Cell membrane</keyword>
<accession>H9UGU5</accession>
<dbReference type="InterPro" id="IPR035906">
    <property type="entry name" value="MetI-like_sf"/>
</dbReference>
<comment type="subcellular location">
    <subcellularLocation>
        <location evidence="1 9">Cell membrane</location>
        <topology evidence="1 9">Multi-pass membrane protein</topology>
    </subcellularLocation>
</comment>
<dbReference type="EMBL" id="CP003282">
    <property type="protein sequence ID" value="AFG36738.1"/>
    <property type="molecule type" value="Genomic_DNA"/>
</dbReference>
<feature type="transmembrane region" description="Helical" evidence="9">
    <location>
        <begin position="183"/>
        <end position="205"/>
    </location>
</feature>
<dbReference type="NCBIfam" id="TIGR00974">
    <property type="entry name" value="3a0107s02c"/>
    <property type="match status" value="1"/>
</dbReference>
<evidence type="ECO:0000256" key="4">
    <source>
        <dbReference type="ARBA" id="ARBA00022448"/>
    </source>
</evidence>
<evidence type="ECO:0000256" key="5">
    <source>
        <dbReference type="ARBA" id="ARBA00022475"/>
    </source>
</evidence>